<dbReference type="RefSeq" id="WP_030005045.1">
    <property type="nucleotide sequence ID" value="NC_022549.1"/>
</dbReference>
<gene>
    <name evidence="2" type="ORF">BN85311640</name>
</gene>
<dbReference type="InterPro" id="IPR015947">
    <property type="entry name" value="PUA-like_sf"/>
</dbReference>
<sequence length="148" mass="17352">MTPKELWQTFLEAHPVHKKETYRIFSYGNFQSRTLFELTQSGLKTAHSSLYCLYELEEIDLPEINQWTILLNEDGQASCILKTHGVKISPFIDVNSAHAKNECLGDATLTSWRKIQMAFFKEQLRKYHLSFDHDMLIVLEEFEVFYKG</sequence>
<reference evidence="2 3" key="1">
    <citation type="journal article" date="2013" name="J. Mol. Microbiol. Biotechnol.">
        <title>Analysis of the Complete Genomes of Acholeplasma brassicae , A. palmae and A. laidlawii and Their Comparison to the Obligate Parasites from ' Candidatus Phytoplasma'.</title>
        <authorList>
            <person name="Kube M."/>
            <person name="Siewert C."/>
            <person name="Migdoll A.M."/>
            <person name="Duduk B."/>
            <person name="Holz S."/>
            <person name="Rabus R."/>
            <person name="Seemuller E."/>
            <person name="Mitrovic J."/>
            <person name="Muller I."/>
            <person name="Buttner C."/>
            <person name="Reinhardt R."/>
        </authorList>
    </citation>
    <scope>NUCLEOTIDE SEQUENCE [LARGE SCALE GENOMIC DNA]</scope>
    <source>
        <strain evidence="3">0502</strain>
    </source>
</reference>
<evidence type="ECO:0000313" key="3">
    <source>
        <dbReference type="Proteomes" id="UP000032737"/>
    </source>
</evidence>
<dbReference type="InterPro" id="IPR009326">
    <property type="entry name" value="DUF984"/>
</dbReference>
<proteinExistence type="predicted"/>
<keyword evidence="3" id="KW-1185">Reference proteome</keyword>
<name>U4KPA6_9MOLU</name>
<dbReference type="Proteomes" id="UP000032737">
    <property type="component" value="Chromosome"/>
</dbReference>
<dbReference type="Gene3D" id="3.10.400.10">
    <property type="entry name" value="Sulfate adenylyltransferase"/>
    <property type="match status" value="1"/>
</dbReference>
<accession>U4KPA6</accession>
<dbReference type="InterPro" id="IPR007374">
    <property type="entry name" value="ASCH_domain"/>
</dbReference>
<dbReference type="SUPFAM" id="SSF88697">
    <property type="entry name" value="PUA domain-like"/>
    <property type="match status" value="1"/>
</dbReference>
<dbReference type="KEGG" id="abra:BN85311640"/>
<dbReference type="PANTHER" id="PTHR39203:SF1">
    <property type="entry name" value="CYTOPLASMIC PROTEIN"/>
    <property type="match status" value="1"/>
</dbReference>
<dbReference type="PIRSF" id="PIRSF021320">
    <property type="entry name" value="DUF984"/>
    <property type="match status" value="1"/>
</dbReference>
<dbReference type="STRING" id="61635.BN85311640"/>
<dbReference type="OrthoDB" id="9807542at2"/>
<dbReference type="AlphaFoldDB" id="U4KPA6"/>
<dbReference type="HOGENOM" id="CLU_102450_0_1_14"/>
<evidence type="ECO:0000313" key="2">
    <source>
        <dbReference type="EMBL" id="CCV66185.1"/>
    </source>
</evidence>
<protein>
    <recommendedName>
        <fullName evidence="1">ASCH domain-containing protein</fullName>
    </recommendedName>
</protein>
<organism evidence="2 3">
    <name type="scientific">Acholeplasma brassicae</name>
    <dbReference type="NCBI Taxonomy" id="61635"/>
    <lineage>
        <taxon>Bacteria</taxon>
        <taxon>Bacillati</taxon>
        <taxon>Mycoplasmatota</taxon>
        <taxon>Mollicutes</taxon>
        <taxon>Acholeplasmatales</taxon>
        <taxon>Acholeplasmataceae</taxon>
        <taxon>Acholeplasma</taxon>
    </lineage>
</organism>
<dbReference type="SMART" id="SM01022">
    <property type="entry name" value="ASCH"/>
    <property type="match status" value="1"/>
</dbReference>
<feature type="domain" description="ASCH" evidence="1">
    <location>
        <begin position="25"/>
        <end position="146"/>
    </location>
</feature>
<dbReference type="Pfam" id="PF04266">
    <property type="entry name" value="ASCH"/>
    <property type="match status" value="1"/>
</dbReference>
<dbReference type="EMBL" id="FO681348">
    <property type="protein sequence ID" value="CCV66185.1"/>
    <property type="molecule type" value="Genomic_DNA"/>
</dbReference>
<evidence type="ECO:0000259" key="1">
    <source>
        <dbReference type="SMART" id="SM01022"/>
    </source>
</evidence>
<dbReference type="PANTHER" id="PTHR39203">
    <property type="entry name" value="CYTOPLASMIC PROTEIN-RELATED"/>
    <property type="match status" value="1"/>
</dbReference>